<dbReference type="Gene3D" id="1.10.760.10">
    <property type="entry name" value="Cytochrome c-like domain"/>
    <property type="match status" value="2"/>
</dbReference>
<feature type="binding site" description="axial binding residue" evidence="19">
    <location>
        <position position="96"/>
    </location>
    <ligand>
        <name>heme c</name>
        <dbReference type="ChEBI" id="CHEBI:61717"/>
        <label>1</label>
    </ligand>
    <ligandPart>
        <name>Fe</name>
        <dbReference type="ChEBI" id="CHEBI:18248"/>
    </ligandPart>
</feature>
<dbReference type="GO" id="GO:0020037">
    <property type="term" value="F:heme binding"/>
    <property type="evidence" value="ECO:0007669"/>
    <property type="project" value="UniProtKB-UniRule"/>
</dbReference>
<evidence type="ECO:0000256" key="13">
    <source>
        <dbReference type="ARBA" id="ARBA00022989"/>
    </source>
</evidence>
<comment type="subunit">
    <text evidence="17">The cytochrome bc1 complex is composed of a cytochrome b (QcrB), the Rieske iron-sulfur protein (QcrA) and a diheme cytochrome c (QcrC) subunit.</text>
</comment>
<evidence type="ECO:0000256" key="10">
    <source>
        <dbReference type="ARBA" id="ARBA00022737"/>
    </source>
</evidence>
<evidence type="ECO:0000256" key="8">
    <source>
        <dbReference type="ARBA" id="ARBA00022692"/>
    </source>
</evidence>
<evidence type="ECO:0000256" key="16">
    <source>
        <dbReference type="ARBA" id="ARBA00029351"/>
    </source>
</evidence>
<dbReference type="InterPro" id="IPR036909">
    <property type="entry name" value="Cyt_c-like_dom_sf"/>
</dbReference>
<keyword evidence="10" id="KW-0677">Repeat</keyword>
<evidence type="ECO:0000256" key="18">
    <source>
        <dbReference type="PIRSR" id="PIRSR000007-50"/>
    </source>
</evidence>
<organism evidence="22 23">
    <name type="scientific">Pseudonocardia ammonioxydans</name>
    <dbReference type="NCBI Taxonomy" id="260086"/>
    <lineage>
        <taxon>Bacteria</taxon>
        <taxon>Bacillati</taxon>
        <taxon>Actinomycetota</taxon>
        <taxon>Actinomycetes</taxon>
        <taxon>Pseudonocardiales</taxon>
        <taxon>Pseudonocardiaceae</taxon>
        <taxon>Pseudonocardia</taxon>
    </lineage>
</organism>
<dbReference type="InterPro" id="IPR009056">
    <property type="entry name" value="Cyt_c-like_dom"/>
</dbReference>
<keyword evidence="4 17" id="KW-0813">Transport</keyword>
<dbReference type="Proteomes" id="UP000199614">
    <property type="component" value="Unassembled WGS sequence"/>
</dbReference>
<keyword evidence="7 17" id="KW-0679">Respiratory chain</keyword>
<evidence type="ECO:0000256" key="6">
    <source>
        <dbReference type="ARBA" id="ARBA00022617"/>
    </source>
</evidence>
<evidence type="ECO:0000256" key="11">
    <source>
        <dbReference type="ARBA" id="ARBA00022967"/>
    </source>
</evidence>
<evidence type="ECO:0000256" key="9">
    <source>
        <dbReference type="ARBA" id="ARBA00022723"/>
    </source>
</evidence>
<dbReference type="EMBL" id="FOUY01000022">
    <property type="protein sequence ID" value="SFN81753.1"/>
    <property type="molecule type" value="Genomic_DNA"/>
</dbReference>
<keyword evidence="13 17" id="KW-1133">Transmembrane helix</keyword>
<keyword evidence="11 17" id="KW-1278">Translocase</keyword>
<comment type="PTM">
    <text evidence="18">Binds 2 heme c groups covalently per subunit.</text>
</comment>
<name>A0A1I5C409_PSUAM</name>
<dbReference type="GO" id="GO:0005506">
    <property type="term" value="F:iron ion binding"/>
    <property type="evidence" value="ECO:0007669"/>
    <property type="project" value="UniProtKB-UniRule"/>
</dbReference>
<feature type="transmembrane region" description="Helical" evidence="17">
    <location>
        <begin position="45"/>
        <end position="65"/>
    </location>
</feature>
<feature type="binding site" description="covalent" evidence="18">
    <location>
        <position position="95"/>
    </location>
    <ligand>
        <name>heme c</name>
        <dbReference type="ChEBI" id="CHEBI:61717"/>
        <label>1</label>
    </ligand>
</feature>
<dbReference type="SUPFAM" id="SSF46626">
    <property type="entry name" value="Cytochrome c"/>
    <property type="match status" value="2"/>
</dbReference>
<dbReference type="GO" id="GO:0008121">
    <property type="term" value="F:quinol-cytochrome-c reductase activity"/>
    <property type="evidence" value="ECO:0007669"/>
    <property type="project" value="UniProtKB-UniRule"/>
</dbReference>
<evidence type="ECO:0000256" key="15">
    <source>
        <dbReference type="ARBA" id="ARBA00023136"/>
    </source>
</evidence>
<dbReference type="Pfam" id="PF13442">
    <property type="entry name" value="Cytochrome_CBB3"/>
    <property type="match status" value="2"/>
</dbReference>
<dbReference type="PROSITE" id="PS51007">
    <property type="entry name" value="CYTC"/>
    <property type="match status" value="1"/>
</dbReference>
<dbReference type="AlphaFoldDB" id="A0A1I5C409"/>
<evidence type="ECO:0000313" key="23">
    <source>
        <dbReference type="Proteomes" id="UP000199614"/>
    </source>
</evidence>
<accession>A0A1I5C409</accession>
<evidence type="ECO:0000256" key="5">
    <source>
        <dbReference type="ARBA" id="ARBA00022475"/>
    </source>
</evidence>
<dbReference type="EC" id="7.1.1.8" evidence="2 17"/>
<comment type="catalytic activity">
    <reaction evidence="16 17">
        <text>a quinol + 2 Fe(III)-[cytochrome c](out) = a quinone + 2 Fe(II)-[cytochrome c](out) + 2 H(+)(out)</text>
        <dbReference type="Rhea" id="RHEA:11484"/>
        <dbReference type="Rhea" id="RHEA-COMP:10350"/>
        <dbReference type="Rhea" id="RHEA-COMP:14399"/>
        <dbReference type="ChEBI" id="CHEBI:15378"/>
        <dbReference type="ChEBI" id="CHEBI:24646"/>
        <dbReference type="ChEBI" id="CHEBI:29033"/>
        <dbReference type="ChEBI" id="CHEBI:29034"/>
        <dbReference type="ChEBI" id="CHEBI:132124"/>
        <dbReference type="EC" id="7.1.1.8"/>
    </reaction>
</comment>
<keyword evidence="12 17" id="KW-0249">Electron transport</keyword>
<keyword evidence="15 17" id="KW-0472">Membrane</keyword>
<dbReference type="OrthoDB" id="9811281at2"/>
<feature type="binding site" description="axial binding residue" evidence="19">
    <location>
        <position position="200"/>
    </location>
    <ligand>
        <name>heme c</name>
        <dbReference type="ChEBI" id="CHEBI:61717"/>
        <label>2</label>
    </ligand>
    <ligandPart>
        <name>Fe</name>
        <dbReference type="ChEBI" id="CHEBI:18248"/>
    </ligandPart>
</feature>
<comment type="subcellular location">
    <subcellularLocation>
        <location evidence="1 17">Cell membrane</location>
        <topology evidence="1 17">Multi-pass membrane protein</topology>
    </subcellularLocation>
</comment>
<dbReference type="PIRSF" id="PIRSF000007">
    <property type="entry name" value="Ubiq_cycred_cyc"/>
    <property type="match status" value="1"/>
</dbReference>
<keyword evidence="14 17" id="KW-0408">Iron</keyword>
<evidence type="ECO:0000256" key="4">
    <source>
        <dbReference type="ARBA" id="ARBA00022448"/>
    </source>
</evidence>
<sequence length="302" mass="31392">MTENPEGAENSAAQNPPSGHGPDRAAPDQKTAARTRPHGKMRRRIAGALAIGLGLLSVGFLYAAFAPQPQVAQAQPDAALIAKGEELYNNTCITCHGSNLQGEQDRGPSLIGVGDAAVYFQVSSGRMPMARQEAQAARKEPLPIFDPETAEGRANLEALGAYIQANGGGPVTPAASGEALRGDDPGRGGVLYRLNCASCHNFTGVGGALSSGKYAPALAPASESQIYTAMQTGPQNMPRFSDQQLTPEEKRDIIAYIKSVNNTNDPGGNALMGLGPTAEGVFIFMVVMSGLVGFAIWLGAKS</sequence>
<feature type="binding site" description="covalent" evidence="18">
    <location>
        <position position="196"/>
    </location>
    <ligand>
        <name>heme c</name>
        <dbReference type="ChEBI" id="CHEBI:61717"/>
        <label>2</label>
    </ligand>
</feature>
<keyword evidence="23" id="KW-1185">Reference proteome</keyword>
<dbReference type="GO" id="GO:0005886">
    <property type="term" value="C:plasma membrane"/>
    <property type="evidence" value="ECO:0007669"/>
    <property type="project" value="UniProtKB-SubCell"/>
</dbReference>
<evidence type="ECO:0000256" key="14">
    <source>
        <dbReference type="ARBA" id="ARBA00023004"/>
    </source>
</evidence>
<dbReference type="STRING" id="260086.SAMN05216207_102217"/>
<keyword evidence="9 17" id="KW-0479">Metal-binding</keyword>
<evidence type="ECO:0000256" key="19">
    <source>
        <dbReference type="PIRSR" id="PIRSR000007-51"/>
    </source>
</evidence>
<dbReference type="PANTHER" id="PTHR33751:SF13">
    <property type="entry name" value="CYTOCHROME BC1 COMPLEX CYTOCHROME C SUBUNIT"/>
    <property type="match status" value="1"/>
</dbReference>
<keyword evidence="6 17" id="KW-0349">Heme</keyword>
<feature type="transmembrane region" description="Helical" evidence="17">
    <location>
        <begin position="281"/>
        <end position="300"/>
    </location>
</feature>
<evidence type="ECO:0000313" key="22">
    <source>
        <dbReference type="EMBL" id="SFN81753.1"/>
    </source>
</evidence>
<reference evidence="22 23" key="1">
    <citation type="submission" date="2016-10" db="EMBL/GenBank/DDBJ databases">
        <authorList>
            <person name="de Groot N.N."/>
        </authorList>
    </citation>
    <scope>NUCLEOTIDE SEQUENCE [LARGE SCALE GENOMIC DNA]</scope>
    <source>
        <strain evidence="22 23">CGMCC 4.1877</strain>
    </source>
</reference>
<dbReference type="PANTHER" id="PTHR33751">
    <property type="entry name" value="CBB3-TYPE CYTOCHROME C OXIDASE SUBUNIT FIXP"/>
    <property type="match status" value="1"/>
</dbReference>
<feature type="binding site" description="covalent" evidence="18">
    <location>
        <position position="92"/>
    </location>
    <ligand>
        <name>heme c</name>
        <dbReference type="ChEBI" id="CHEBI:61717"/>
        <label>1</label>
    </ligand>
</feature>
<keyword evidence="8 17" id="KW-0812">Transmembrane</keyword>
<evidence type="ECO:0000256" key="2">
    <source>
        <dbReference type="ARBA" id="ARBA00012951"/>
    </source>
</evidence>
<dbReference type="InterPro" id="IPR009152">
    <property type="entry name" value="bc1_cytC-su"/>
</dbReference>
<protein>
    <recommendedName>
        <fullName evidence="3 17">Cytochrome bc1 complex cytochrome c subunit</fullName>
        <ecNumber evidence="2 17">7.1.1.8</ecNumber>
    </recommendedName>
</protein>
<evidence type="ECO:0000256" key="1">
    <source>
        <dbReference type="ARBA" id="ARBA00004651"/>
    </source>
</evidence>
<evidence type="ECO:0000256" key="3">
    <source>
        <dbReference type="ARBA" id="ARBA00017819"/>
    </source>
</evidence>
<evidence type="ECO:0000256" key="17">
    <source>
        <dbReference type="PIRNR" id="PIRNR000007"/>
    </source>
</evidence>
<keyword evidence="5 17" id="KW-1003">Cell membrane</keyword>
<feature type="binding site" description="covalent" evidence="18">
    <location>
        <position position="199"/>
    </location>
    <ligand>
        <name>heme c</name>
        <dbReference type="ChEBI" id="CHEBI:61717"/>
        <label>2</label>
    </ligand>
</feature>
<feature type="domain" description="Cytochrome c" evidence="21">
    <location>
        <begin position="79"/>
        <end position="261"/>
    </location>
</feature>
<evidence type="ECO:0000256" key="20">
    <source>
        <dbReference type="SAM" id="MobiDB-lite"/>
    </source>
</evidence>
<evidence type="ECO:0000256" key="12">
    <source>
        <dbReference type="ARBA" id="ARBA00022982"/>
    </source>
</evidence>
<proteinExistence type="predicted"/>
<gene>
    <name evidence="22" type="ORF">SAMN05216207_102217</name>
</gene>
<feature type="region of interest" description="Disordered" evidence="20">
    <location>
        <begin position="1"/>
        <end position="41"/>
    </location>
</feature>
<evidence type="ECO:0000256" key="7">
    <source>
        <dbReference type="ARBA" id="ARBA00022660"/>
    </source>
</evidence>
<evidence type="ECO:0000259" key="21">
    <source>
        <dbReference type="PROSITE" id="PS51007"/>
    </source>
</evidence>
<dbReference type="InterPro" id="IPR050597">
    <property type="entry name" value="Cytochrome_c_Oxidase_Subunit"/>
</dbReference>